<dbReference type="GO" id="GO:0003677">
    <property type="term" value="F:DNA binding"/>
    <property type="evidence" value="ECO:0007669"/>
    <property type="project" value="UniProtKB-KW"/>
</dbReference>
<protein>
    <recommendedName>
        <fullName evidence="3 7">Nuclear nucleic acid-binding protein C1D</fullName>
    </recommendedName>
</protein>
<dbReference type="Proteomes" id="UP000327044">
    <property type="component" value="Unassembled WGS sequence"/>
</dbReference>
<dbReference type="GO" id="GO:0000178">
    <property type="term" value="C:exosome (RNase complex)"/>
    <property type="evidence" value="ECO:0007669"/>
    <property type="project" value="TreeGrafter"/>
</dbReference>
<dbReference type="GO" id="GO:0003723">
    <property type="term" value="F:RNA binding"/>
    <property type="evidence" value="ECO:0007669"/>
    <property type="project" value="UniProtKB-UniRule"/>
</dbReference>
<dbReference type="EMBL" id="GEZM01044210">
    <property type="protein sequence ID" value="JAV78394.1"/>
    <property type="molecule type" value="Transcribed_RNA"/>
</dbReference>
<dbReference type="EMBL" id="GEZM01044203">
    <property type="protein sequence ID" value="JAV78411.1"/>
    <property type="molecule type" value="Transcribed_RNA"/>
</dbReference>
<comment type="similarity">
    <text evidence="2 7">Belongs to the C1D family.</text>
</comment>
<evidence type="ECO:0000256" key="1">
    <source>
        <dbReference type="ARBA" id="ARBA00004123"/>
    </source>
</evidence>
<comment type="subunit">
    <text evidence="7">Monomer and homodimer.</text>
</comment>
<evidence type="ECO:0000256" key="5">
    <source>
        <dbReference type="ARBA" id="ARBA00022884"/>
    </source>
</evidence>
<reference evidence="9" key="3">
    <citation type="submission" date="2019-08" db="EMBL/GenBank/DDBJ databases">
        <authorList>
            <consortium name="Photinus pyralis genome working group"/>
            <person name="Fallon T.R."/>
            <person name="Sander Lower S.E."/>
            <person name="Weng J.-K."/>
        </authorList>
    </citation>
    <scope>NUCLEOTIDE SEQUENCE</scope>
    <source>
        <strain evidence="9">1611_PpyrPB1</strain>
        <tissue evidence="9">Whole body</tissue>
    </source>
</reference>
<evidence type="ECO:0000313" key="9">
    <source>
        <dbReference type="EMBL" id="KAB0801871.1"/>
    </source>
</evidence>
<gene>
    <name evidence="9" type="ORF">PPYR_04057</name>
</gene>
<dbReference type="OrthoDB" id="1421013at2759"/>
<proteinExistence type="inferred from homology"/>
<dbReference type="EMBL" id="GEZM01044211">
    <property type="protein sequence ID" value="JAV78393.1"/>
    <property type="molecule type" value="Transcribed_RNA"/>
</dbReference>
<evidence type="ECO:0000313" key="8">
    <source>
        <dbReference type="EMBL" id="JAV78393.1"/>
    </source>
</evidence>
<dbReference type="GO" id="GO:0010468">
    <property type="term" value="P:regulation of gene expression"/>
    <property type="evidence" value="ECO:0007669"/>
    <property type="project" value="TreeGrafter"/>
</dbReference>
<evidence type="ECO:0000256" key="6">
    <source>
        <dbReference type="ARBA" id="ARBA00023242"/>
    </source>
</evidence>
<dbReference type="PANTHER" id="PTHR15341:SF3">
    <property type="entry name" value="NUCLEAR NUCLEIC ACID-BINDING PROTEIN C1D"/>
    <property type="match status" value="1"/>
</dbReference>
<dbReference type="Pfam" id="PF04000">
    <property type="entry name" value="Sas10_Utp3"/>
    <property type="match status" value="1"/>
</dbReference>
<dbReference type="FunCoup" id="A0A1Y1LXV6">
    <property type="interactions" value="219"/>
</dbReference>
<keyword evidence="5 7" id="KW-0694">RNA-binding</keyword>
<dbReference type="EMBL" id="GEZM01044212">
    <property type="protein sequence ID" value="JAV78390.1"/>
    <property type="molecule type" value="Transcribed_RNA"/>
</dbReference>
<evidence type="ECO:0000256" key="2">
    <source>
        <dbReference type="ARBA" id="ARBA00009154"/>
    </source>
</evidence>
<comment type="subcellular location">
    <subcellularLocation>
        <location evidence="7">Cytoplasm</location>
    </subcellularLocation>
    <subcellularLocation>
        <location evidence="7">Nucleus</location>
        <location evidence="7">Nucleolus</location>
    </subcellularLocation>
    <subcellularLocation>
        <location evidence="1 7">Nucleus</location>
    </subcellularLocation>
</comment>
<dbReference type="EMBL" id="GEZM01044206">
    <property type="protein sequence ID" value="JAV78405.1"/>
    <property type="molecule type" value="Transcribed_RNA"/>
</dbReference>
<dbReference type="GO" id="GO:0005737">
    <property type="term" value="C:cytoplasm"/>
    <property type="evidence" value="ECO:0007669"/>
    <property type="project" value="UniProtKB-SubCell"/>
</dbReference>
<keyword evidence="6 7" id="KW-0539">Nucleus</keyword>
<dbReference type="InParanoid" id="A0A1Y1LXV6"/>
<dbReference type="EMBL" id="GEZM01044207">
    <property type="protein sequence ID" value="JAV78402.1"/>
    <property type="molecule type" value="Transcribed_RNA"/>
</dbReference>
<evidence type="ECO:0000256" key="7">
    <source>
        <dbReference type="RuleBase" id="RU368003"/>
    </source>
</evidence>
<organism evidence="8">
    <name type="scientific">Photinus pyralis</name>
    <name type="common">Common eastern firefly</name>
    <name type="synonym">Lampyris pyralis</name>
    <dbReference type="NCBI Taxonomy" id="7054"/>
    <lineage>
        <taxon>Eukaryota</taxon>
        <taxon>Metazoa</taxon>
        <taxon>Ecdysozoa</taxon>
        <taxon>Arthropoda</taxon>
        <taxon>Hexapoda</taxon>
        <taxon>Insecta</taxon>
        <taxon>Pterygota</taxon>
        <taxon>Neoptera</taxon>
        <taxon>Endopterygota</taxon>
        <taxon>Coleoptera</taxon>
        <taxon>Polyphaga</taxon>
        <taxon>Elateriformia</taxon>
        <taxon>Elateroidea</taxon>
        <taxon>Lampyridae</taxon>
        <taxon>Lampyrinae</taxon>
        <taxon>Photinus</taxon>
    </lineage>
</organism>
<keyword evidence="7" id="KW-0238">DNA-binding</keyword>
<dbReference type="EMBL" id="GEZM01044205">
    <property type="protein sequence ID" value="JAV78407.1"/>
    <property type="molecule type" value="Transcribed_RNA"/>
</dbReference>
<dbReference type="InterPro" id="IPR011082">
    <property type="entry name" value="Exosome-assoc_fac/DNA_repair"/>
</dbReference>
<name>A0A1Y1LXV6_PHOPY</name>
<keyword evidence="7" id="KW-0963">Cytoplasm</keyword>
<dbReference type="AlphaFoldDB" id="A0A1Y1LXV6"/>
<keyword evidence="4 7" id="KW-0698">rRNA processing</keyword>
<accession>A0A1Y1LXV6</accession>
<dbReference type="EMBL" id="VVIM01000002">
    <property type="protein sequence ID" value="KAB0801871.1"/>
    <property type="molecule type" value="Genomic_DNA"/>
</dbReference>
<evidence type="ECO:0000256" key="4">
    <source>
        <dbReference type="ARBA" id="ARBA00022552"/>
    </source>
</evidence>
<keyword evidence="10" id="KW-1185">Reference proteome</keyword>
<dbReference type="EMBL" id="GEZM01044209">
    <property type="protein sequence ID" value="JAV78397.1"/>
    <property type="molecule type" value="Transcribed_RNA"/>
</dbReference>
<evidence type="ECO:0000256" key="3">
    <source>
        <dbReference type="ARBA" id="ARBA00015212"/>
    </source>
</evidence>
<dbReference type="GO" id="GO:0005730">
    <property type="term" value="C:nucleolus"/>
    <property type="evidence" value="ECO:0007669"/>
    <property type="project" value="UniProtKB-SubCell"/>
</dbReference>
<sequence>MDFGDLSDDTVIQGKLQHFHTSIDKIEELLQVTLDQDSYEKLSTQDKVDYDLFMAYALNTLYWLYLRSKGVVPNNDLKNQLNRIKQYMGKAKEAHDRSTIRPTLNQAVAKRFIKHGISASSQHEPTPKKVKM</sequence>
<reference evidence="8" key="1">
    <citation type="journal article" date="2016" name="Sci. Rep.">
        <title>Molecular characterization of firefly nuptial gifts: a multi-omics approach sheds light on postcopulatory sexual selection.</title>
        <authorList>
            <person name="Al-Wathiqui N."/>
            <person name="Fallon T.R."/>
            <person name="South A."/>
            <person name="Weng J.K."/>
            <person name="Lewis S.M."/>
        </authorList>
    </citation>
    <scope>NUCLEOTIDE SEQUENCE</scope>
</reference>
<dbReference type="EMBL" id="GEZM01044204">
    <property type="protein sequence ID" value="JAV78410.1"/>
    <property type="molecule type" value="Transcribed_RNA"/>
</dbReference>
<reference evidence="9 10" key="2">
    <citation type="journal article" date="2018" name="Elife">
        <title>Firefly genomes illuminate parallel origins of bioluminescence in beetles.</title>
        <authorList>
            <person name="Fallon T.R."/>
            <person name="Lower S.E."/>
            <person name="Chang C.H."/>
            <person name="Bessho-Uehara M."/>
            <person name="Martin G.J."/>
            <person name="Bewick A.J."/>
            <person name="Behringer M."/>
            <person name="Debat H.J."/>
            <person name="Wong I."/>
            <person name="Day J.C."/>
            <person name="Suvorov A."/>
            <person name="Silva C.J."/>
            <person name="Stanger-Hall K.F."/>
            <person name="Hall D.W."/>
            <person name="Schmitz R.J."/>
            <person name="Nelson D.R."/>
            <person name="Lewis S.M."/>
            <person name="Shigenobu S."/>
            <person name="Bybee S.M."/>
            <person name="Larracuente A.M."/>
            <person name="Oba Y."/>
            <person name="Weng J.K."/>
        </authorList>
    </citation>
    <scope>NUCLEOTIDE SEQUENCE [LARGE SCALE GENOMIC DNA]</scope>
    <source>
        <strain evidence="9">1611_PpyrPB1</strain>
        <tissue evidence="9">Whole body</tissue>
    </source>
</reference>
<dbReference type="GO" id="GO:0000460">
    <property type="term" value="P:maturation of 5.8S rRNA"/>
    <property type="evidence" value="ECO:0007669"/>
    <property type="project" value="TreeGrafter"/>
</dbReference>
<dbReference type="PANTHER" id="PTHR15341">
    <property type="entry name" value="SUN-COR STEROID HORMONE RECEPTOR CO-REPRESSOR"/>
    <property type="match status" value="1"/>
</dbReference>
<comment type="function">
    <text evidence="7">Plays a role in the recruitment of the exosome to pre-rRNA to mediate the 3'-5' end processing of the 5.8S rRNA.</text>
</comment>
<dbReference type="InterPro" id="IPR007146">
    <property type="entry name" value="Sas10/Utp3/C1D"/>
</dbReference>
<dbReference type="EMBL" id="GEZM01044213">
    <property type="protein sequence ID" value="JAV78388.1"/>
    <property type="molecule type" value="Transcribed_RNA"/>
</dbReference>
<dbReference type="EMBL" id="GEZM01044208">
    <property type="protein sequence ID" value="JAV78400.1"/>
    <property type="molecule type" value="Transcribed_RNA"/>
</dbReference>
<evidence type="ECO:0000313" key="10">
    <source>
        <dbReference type="Proteomes" id="UP000327044"/>
    </source>
</evidence>